<dbReference type="VEuPathDB" id="VectorBase:ASIC011816"/>
<dbReference type="Proteomes" id="UP000030765">
    <property type="component" value="Unassembled WGS sequence"/>
</dbReference>
<proteinExistence type="predicted"/>
<gene>
    <name evidence="1" type="ORF">ZHAS_00011816</name>
</gene>
<evidence type="ECO:0000313" key="2">
    <source>
        <dbReference type="EnsemblMetazoa" id="ASIC011816-PA"/>
    </source>
</evidence>
<reference evidence="2" key="2">
    <citation type="submission" date="2020-05" db="UniProtKB">
        <authorList>
            <consortium name="EnsemblMetazoa"/>
        </authorList>
    </citation>
    <scope>IDENTIFICATION</scope>
</reference>
<sequence>MFFPAWGGGHLFHRLQIVSAKRFAYHVAEVEQEAQAGHCNQCGLTVLTVWTTSSNDGTNGYKPT</sequence>
<keyword evidence="3" id="KW-1185">Reference proteome</keyword>
<reference evidence="1 3" key="1">
    <citation type="journal article" date="2014" name="BMC Genomics">
        <title>Genome sequence of Anopheles sinensis provides insight into genetics basis of mosquito competence for malaria parasites.</title>
        <authorList>
            <person name="Zhou D."/>
            <person name="Zhang D."/>
            <person name="Ding G."/>
            <person name="Shi L."/>
            <person name="Hou Q."/>
            <person name="Ye Y."/>
            <person name="Xu Y."/>
            <person name="Zhou H."/>
            <person name="Xiong C."/>
            <person name="Li S."/>
            <person name="Yu J."/>
            <person name="Hong S."/>
            <person name="Yu X."/>
            <person name="Zou P."/>
            <person name="Chen C."/>
            <person name="Chang X."/>
            <person name="Wang W."/>
            <person name="Lv Y."/>
            <person name="Sun Y."/>
            <person name="Ma L."/>
            <person name="Shen B."/>
            <person name="Zhu C."/>
        </authorList>
    </citation>
    <scope>NUCLEOTIDE SEQUENCE [LARGE SCALE GENOMIC DNA]</scope>
</reference>
<organism evidence="1">
    <name type="scientific">Anopheles sinensis</name>
    <name type="common">Mosquito</name>
    <dbReference type="NCBI Taxonomy" id="74873"/>
    <lineage>
        <taxon>Eukaryota</taxon>
        <taxon>Metazoa</taxon>
        <taxon>Ecdysozoa</taxon>
        <taxon>Arthropoda</taxon>
        <taxon>Hexapoda</taxon>
        <taxon>Insecta</taxon>
        <taxon>Pterygota</taxon>
        <taxon>Neoptera</taxon>
        <taxon>Endopterygota</taxon>
        <taxon>Diptera</taxon>
        <taxon>Nematocera</taxon>
        <taxon>Culicoidea</taxon>
        <taxon>Culicidae</taxon>
        <taxon>Anophelinae</taxon>
        <taxon>Anopheles</taxon>
    </lineage>
</organism>
<protein>
    <submittedName>
        <fullName evidence="1 2">Uncharacterized protein</fullName>
    </submittedName>
</protein>
<evidence type="ECO:0000313" key="1">
    <source>
        <dbReference type="EMBL" id="KFB43988.1"/>
    </source>
</evidence>
<dbReference type="AlphaFoldDB" id="A0A084W194"/>
<dbReference type="EMBL" id="KE525266">
    <property type="protein sequence ID" value="KFB43988.1"/>
    <property type="molecule type" value="Genomic_DNA"/>
</dbReference>
<dbReference type="EnsemblMetazoa" id="ASIC011816-RA">
    <property type="protein sequence ID" value="ASIC011816-PA"/>
    <property type="gene ID" value="ASIC011816"/>
</dbReference>
<evidence type="ECO:0000313" key="3">
    <source>
        <dbReference type="Proteomes" id="UP000030765"/>
    </source>
</evidence>
<dbReference type="EMBL" id="ATLV01019249">
    <property type="status" value="NOT_ANNOTATED_CDS"/>
    <property type="molecule type" value="Genomic_DNA"/>
</dbReference>
<name>A0A084W194_ANOSI</name>
<accession>A0A084W194</accession>